<proteinExistence type="inferred from homology"/>
<evidence type="ECO:0000256" key="9">
    <source>
        <dbReference type="PROSITE-ProRule" id="PRU00284"/>
    </source>
</evidence>
<comment type="similarity">
    <text evidence="8">Belongs to the methyl-accepting chemotaxis (MCP) protein family.</text>
</comment>
<dbReference type="PROSITE" id="PS50111">
    <property type="entry name" value="CHEMOTAXIS_TRANSDUC_2"/>
    <property type="match status" value="1"/>
</dbReference>
<dbReference type="CDD" id="cd12912">
    <property type="entry name" value="PDC2_MCP_like"/>
    <property type="match status" value="1"/>
</dbReference>
<dbReference type="EMBL" id="LWAE01000001">
    <property type="protein sequence ID" value="KZL94296.1"/>
    <property type="molecule type" value="Genomic_DNA"/>
</dbReference>
<evidence type="ECO:0000256" key="6">
    <source>
        <dbReference type="ARBA" id="ARBA00023136"/>
    </source>
</evidence>
<dbReference type="STRING" id="1121326.CLMAG_13490"/>
<evidence type="ECO:0000256" key="11">
    <source>
        <dbReference type="SAM" id="Phobius"/>
    </source>
</evidence>
<dbReference type="GO" id="GO:0006935">
    <property type="term" value="P:chemotaxis"/>
    <property type="evidence" value="ECO:0007669"/>
    <property type="project" value="UniProtKB-KW"/>
</dbReference>
<feature type="coiled-coil region" evidence="10">
    <location>
        <begin position="569"/>
        <end position="603"/>
    </location>
</feature>
<dbReference type="SMART" id="SM00283">
    <property type="entry name" value="MA"/>
    <property type="match status" value="1"/>
</dbReference>
<name>A0A161XHX7_9CLOT</name>
<dbReference type="CDD" id="cd06225">
    <property type="entry name" value="HAMP"/>
    <property type="match status" value="1"/>
</dbReference>
<evidence type="ECO:0000256" key="10">
    <source>
        <dbReference type="SAM" id="Coils"/>
    </source>
</evidence>
<feature type="transmembrane region" description="Helical" evidence="11">
    <location>
        <begin position="285"/>
        <end position="304"/>
    </location>
</feature>
<feature type="domain" description="HAMP" evidence="13">
    <location>
        <begin position="306"/>
        <end position="360"/>
    </location>
</feature>
<dbReference type="SUPFAM" id="SSF103190">
    <property type="entry name" value="Sensory domain-like"/>
    <property type="match status" value="1"/>
</dbReference>
<keyword evidence="7 9" id="KW-0807">Transducer</keyword>
<dbReference type="InterPro" id="IPR004089">
    <property type="entry name" value="MCPsignal_dom"/>
</dbReference>
<keyword evidence="2" id="KW-1003">Cell membrane</keyword>
<dbReference type="PROSITE" id="PS50885">
    <property type="entry name" value="HAMP"/>
    <property type="match status" value="1"/>
</dbReference>
<keyword evidence="6 11" id="KW-0472">Membrane</keyword>
<feature type="domain" description="Methyl-accepting transducer" evidence="12">
    <location>
        <begin position="379"/>
        <end position="636"/>
    </location>
</feature>
<sequence length="665" mass="73221">MKGKIRLRRQIIFLLVLMALIPQCIIAMFSYYSVRENLTNIFNDYMYSNLAKVDETIKYIDKSSREAVDMLSKDPNANNVIKDSNAENGFLQLANTYSTTHKQVNCAYLGVSDGRMLVQPKQDLPEGYDPRKRPWYPQAVEKNREVVLTDPYEDAFDKGHYVISYVKSLKDDNGQVVGVTGIDVNLKQVAQQVADIKIGDAGYAAVLDKSGRIISHKDSNFIGKTEKDEAWIKDITNSSGKTLTENINGAEFYVFVLKNAETGWSVVGFIPSAELKTKINHVVKIITIISIILVILAIVIGNLFSKSLTKPIESLVNVMGKLSKGDFTERLNENVKTSFEIHSIVKSVNMMIDEVVHMLKDAIGSSKGIKESSDSLVMICKQSSAAGEEIATSIQSISNGALQQVESIKVGSELSNTLGEKVNRCLSDSAIMINASKKVSNSTERGIDNIGKLLSSFNKTAKSDKEVLKEVTVLAESSQKVNEITDTIKNITEQTNLLALNASIEAARAGEYGKGFSVVADEVRKLAEQSGESAQQINDIVTQIRNSVTAVLEKINYSQAISRETEINVKETSGSLEDIQEVLKTLEESILKVSDELEGINKDKDIMVNKFYEVEDIAKDTASATEEASASSEEQAGGLNEIVRATEELNNLSQSLDRAIMNFKI</sequence>
<dbReference type="Gene3D" id="1.10.8.500">
    <property type="entry name" value="HAMP domain in histidine kinase"/>
    <property type="match status" value="1"/>
</dbReference>
<evidence type="ECO:0000256" key="2">
    <source>
        <dbReference type="ARBA" id="ARBA00022475"/>
    </source>
</evidence>
<keyword evidence="4 11" id="KW-0812">Transmembrane</keyword>
<evidence type="ECO:0000256" key="5">
    <source>
        <dbReference type="ARBA" id="ARBA00022989"/>
    </source>
</evidence>
<dbReference type="InterPro" id="IPR003660">
    <property type="entry name" value="HAMP_dom"/>
</dbReference>
<dbReference type="PANTHER" id="PTHR32089">
    <property type="entry name" value="METHYL-ACCEPTING CHEMOTAXIS PROTEIN MCPB"/>
    <property type="match status" value="1"/>
</dbReference>
<keyword evidence="3" id="KW-0145">Chemotaxis</keyword>
<dbReference type="Pfam" id="PF00672">
    <property type="entry name" value="HAMP"/>
    <property type="match status" value="1"/>
</dbReference>
<comment type="subcellular location">
    <subcellularLocation>
        <location evidence="1">Cell membrane</location>
        <topology evidence="1">Multi-pass membrane protein</topology>
    </subcellularLocation>
</comment>
<dbReference type="SMART" id="SM00304">
    <property type="entry name" value="HAMP"/>
    <property type="match status" value="1"/>
</dbReference>
<dbReference type="Gene3D" id="3.30.450.20">
    <property type="entry name" value="PAS domain"/>
    <property type="match status" value="2"/>
</dbReference>
<dbReference type="GO" id="GO:0005886">
    <property type="term" value="C:plasma membrane"/>
    <property type="evidence" value="ECO:0007669"/>
    <property type="project" value="UniProtKB-SubCell"/>
</dbReference>
<dbReference type="Gene3D" id="1.10.287.950">
    <property type="entry name" value="Methyl-accepting chemotaxis protein"/>
    <property type="match status" value="1"/>
</dbReference>
<dbReference type="Pfam" id="PF02743">
    <property type="entry name" value="dCache_1"/>
    <property type="match status" value="1"/>
</dbReference>
<evidence type="ECO:0000256" key="4">
    <source>
        <dbReference type="ARBA" id="ARBA00022692"/>
    </source>
</evidence>
<dbReference type="PANTHER" id="PTHR32089:SF112">
    <property type="entry name" value="LYSOZYME-LIKE PROTEIN-RELATED"/>
    <property type="match status" value="1"/>
</dbReference>
<evidence type="ECO:0000256" key="8">
    <source>
        <dbReference type="ARBA" id="ARBA00029447"/>
    </source>
</evidence>
<dbReference type="CDD" id="cd12913">
    <property type="entry name" value="PDC1_MCP_like"/>
    <property type="match status" value="1"/>
</dbReference>
<dbReference type="InterPro" id="IPR029151">
    <property type="entry name" value="Sensor-like_sf"/>
</dbReference>
<dbReference type="RefSeq" id="WP_066619611.1">
    <property type="nucleotide sequence ID" value="NZ_FQXL01000009.1"/>
</dbReference>
<dbReference type="InterPro" id="IPR033479">
    <property type="entry name" value="dCache_1"/>
</dbReference>
<comment type="caution">
    <text evidence="14">The sequence shown here is derived from an EMBL/GenBank/DDBJ whole genome shotgun (WGS) entry which is preliminary data.</text>
</comment>
<feature type="transmembrane region" description="Helical" evidence="11">
    <location>
        <begin position="12"/>
        <end position="32"/>
    </location>
</feature>
<evidence type="ECO:0000256" key="7">
    <source>
        <dbReference type="ARBA" id="ARBA00023224"/>
    </source>
</evidence>
<dbReference type="GO" id="GO:0007165">
    <property type="term" value="P:signal transduction"/>
    <property type="evidence" value="ECO:0007669"/>
    <property type="project" value="UniProtKB-KW"/>
</dbReference>
<keyword evidence="10" id="KW-0175">Coiled coil</keyword>
<dbReference type="Proteomes" id="UP000076603">
    <property type="component" value="Unassembled WGS sequence"/>
</dbReference>
<evidence type="ECO:0000259" key="12">
    <source>
        <dbReference type="PROSITE" id="PS50111"/>
    </source>
</evidence>
<evidence type="ECO:0000313" key="14">
    <source>
        <dbReference type="EMBL" id="KZL94296.1"/>
    </source>
</evidence>
<evidence type="ECO:0000313" key="15">
    <source>
        <dbReference type="Proteomes" id="UP000076603"/>
    </source>
</evidence>
<dbReference type="OrthoDB" id="13222at2"/>
<keyword evidence="5 11" id="KW-1133">Transmembrane helix</keyword>
<evidence type="ECO:0000259" key="13">
    <source>
        <dbReference type="PROSITE" id="PS50885"/>
    </source>
</evidence>
<dbReference type="Pfam" id="PF00015">
    <property type="entry name" value="MCPsignal"/>
    <property type="match status" value="1"/>
</dbReference>
<evidence type="ECO:0000256" key="1">
    <source>
        <dbReference type="ARBA" id="ARBA00004651"/>
    </source>
</evidence>
<organism evidence="14 15">
    <name type="scientific">Clostridium magnum DSM 2767</name>
    <dbReference type="NCBI Taxonomy" id="1121326"/>
    <lineage>
        <taxon>Bacteria</taxon>
        <taxon>Bacillati</taxon>
        <taxon>Bacillota</taxon>
        <taxon>Clostridia</taxon>
        <taxon>Eubacteriales</taxon>
        <taxon>Clostridiaceae</taxon>
        <taxon>Clostridium</taxon>
    </lineage>
</organism>
<dbReference type="PATRIC" id="fig|1121326.3.peg.1317"/>
<accession>A0A161XHX7</accession>
<keyword evidence="15" id="KW-1185">Reference proteome</keyword>
<protein>
    <submittedName>
        <fullName evidence="14">Methyl-accepting chemotaxis protein McpB</fullName>
    </submittedName>
</protein>
<evidence type="ECO:0000256" key="3">
    <source>
        <dbReference type="ARBA" id="ARBA00022500"/>
    </source>
</evidence>
<dbReference type="SUPFAM" id="SSF58104">
    <property type="entry name" value="Methyl-accepting chemotaxis protein (MCP) signaling domain"/>
    <property type="match status" value="1"/>
</dbReference>
<reference evidence="14 15" key="1">
    <citation type="submission" date="2016-04" db="EMBL/GenBank/DDBJ databases">
        <title>Genome sequence of Clostridium magnum DSM 2767.</title>
        <authorList>
            <person name="Poehlein A."/>
            <person name="Uhlig R."/>
            <person name="Fischer R."/>
            <person name="Bahl H."/>
            <person name="Daniel R."/>
        </authorList>
    </citation>
    <scope>NUCLEOTIDE SEQUENCE [LARGE SCALE GENOMIC DNA]</scope>
    <source>
        <strain evidence="14 15">DSM 2767</strain>
    </source>
</reference>
<gene>
    <name evidence="14" type="primary">mcpB_2</name>
    <name evidence="14" type="ORF">CLMAG_13490</name>
</gene>
<dbReference type="AlphaFoldDB" id="A0A161XHX7"/>